<dbReference type="PANTHER" id="PTHR40396:SF1">
    <property type="entry name" value="ATPASE AAA-TYPE CORE DOMAIN-CONTAINING PROTEIN"/>
    <property type="match status" value="1"/>
</dbReference>
<dbReference type="EMBL" id="LVWG01000013">
    <property type="protein sequence ID" value="KZK75086.1"/>
    <property type="molecule type" value="Genomic_DNA"/>
</dbReference>
<dbReference type="Proteomes" id="UP000076481">
    <property type="component" value="Unassembled WGS sequence"/>
</dbReference>
<accession>A0A165MCN1</accession>
<organism evidence="2 3">
    <name type="scientific">Pelodictyon luteolum</name>
    <dbReference type="NCBI Taxonomy" id="1100"/>
    <lineage>
        <taxon>Bacteria</taxon>
        <taxon>Pseudomonadati</taxon>
        <taxon>Chlorobiota</taxon>
        <taxon>Chlorobiia</taxon>
        <taxon>Chlorobiales</taxon>
        <taxon>Chlorobiaceae</taxon>
        <taxon>Chlorobium/Pelodictyon group</taxon>
        <taxon>Pelodictyon</taxon>
    </lineage>
</organism>
<sequence>MLISVSLENWMSFRDPTRFSMVASRERQHGERVAKISKFNTRILPIAAIYGGNASGKTNFFKALNFAKLLVVKGTQPDSPLPVETFRLDSASDNKPTRFSFEILINETLYEFAFAVTTGAIVEEQLTVITSSSEKELYRRHNNTIKFEPSLQKDSFLQFAFQGTRDNQLFLTNAISQKVETFRPVYDWFKDTLDLIAPDSRFEPFEQFLDDRHPLYPAMNAMLRELDTGIDHLGSEEMPIDHTPLSEPMKRLLQEEVKEGTSVRLMSGRNDRFVFTRRNNKLTARKLVSYHTKSDGTDAKFEMHQESDGSQRVIDLLPAFLELADSRRSKVFIIDEVDRSLHTLLTRKLLEAYLAGCSSESRSQLLFTTHDVLLMDQLLLRRDEMWIAERKSSGSSRLTSFSEYKDVRNDKDIRKSYLQGRLGGIPRILSGNTFANLNTKGQEAG</sequence>
<dbReference type="Gene3D" id="3.40.50.300">
    <property type="entry name" value="P-loop containing nucleotide triphosphate hydrolases"/>
    <property type="match status" value="1"/>
</dbReference>
<evidence type="ECO:0000313" key="3">
    <source>
        <dbReference type="Proteomes" id="UP000076481"/>
    </source>
</evidence>
<dbReference type="SUPFAM" id="SSF52540">
    <property type="entry name" value="P-loop containing nucleoside triphosphate hydrolases"/>
    <property type="match status" value="1"/>
</dbReference>
<comment type="caution">
    <text evidence="2">The sequence shown here is derived from an EMBL/GenBank/DDBJ whole genome shotgun (WGS) entry which is preliminary data.</text>
</comment>
<protein>
    <submittedName>
        <fullName evidence="2">Abortive phage resistance protein</fullName>
    </submittedName>
</protein>
<feature type="domain" description="ATPase AAA-type core" evidence="1">
    <location>
        <begin position="46"/>
        <end position="376"/>
    </location>
</feature>
<dbReference type="GO" id="GO:0016887">
    <property type="term" value="F:ATP hydrolysis activity"/>
    <property type="evidence" value="ECO:0007669"/>
    <property type="project" value="InterPro"/>
</dbReference>
<reference evidence="2 3" key="1">
    <citation type="submission" date="2016-03" db="EMBL/GenBank/DDBJ databases">
        <title>Speciation and ecological success in dimly lit waters: horizontal gene transfer in a green sulfur bacteria bloom unveiled by metagenomic assembly.</title>
        <authorList>
            <person name="Llorens-Mares T."/>
            <person name="Liu Z."/>
            <person name="Allen L.Z."/>
            <person name="Rusch D.B."/>
            <person name="Craig M.T."/>
            <person name="Dupont C.L."/>
            <person name="Bryant D.A."/>
            <person name="Casamayor E.O."/>
        </authorList>
    </citation>
    <scope>NUCLEOTIDE SEQUENCE [LARGE SCALE GENOMIC DNA]</scope>
    <source>
        <strain evidence="2">CIII</strain>
    </source>
</reference>
<dbReference type="InterPro" id="IPR027417">
    <property type="entry name" value="P-loop_NTPase"/>
</dbReference>
<evidence type="ECO:0000313" key="2">
    <source>
        <dbReference type="EMBL" id="KZK75086.1"/>
    </source>
</evidence>
<dbReference type="InterPro" id="IPR003959">
    <property type="entry name" value="ATPase_AAA_core"/>
</dbReference>
<evidence type="ECO:0000259" key="1">
    <source>
        <dbReference type="Pfam" id="PF13304"/>
    </source>
</evidence>
<gene>
    <name evidence="2" type="ORF">A3K90_04535</name>
</gene>
<dbReference type="Pfam" id="PF13304">
    <property type="entry name" value="AAA_21"/>
    <property type="match status" value="1"/>
</dbReference>
<proteinExistence type="predicted"/>
<dbReference type="RefSeq" id="WP_303680818.1">
    <property type="nucleotide sequence ID" value="NZ_LVWG01000013.1"/>
</dbReference>
<dbReference type="AlphaFoldDB" id="A0A165MCN1"/>
<dbReference type="GO" id="GO:0005524">
    <property type="term" value="F:ATP binding"/>
    <property type="evidence" value="ECO:0007669"/>
    <property type="project" value="InterPro"/>
</dbReference>
<name>A0A165MCN1_PELLU</name>
<dbReference type="PANTHER" id="PTHR40396">
    <property type="entry name" value="ATPASE-LIKE PROTEIN"/>
    <property type="match status" value="1"/>
</dbReference>